<dbReference type="InterPro" id="IPR032466">
    <property type="entry name" value="Metal_Hydrolase"/>
</dbReference>
<dbReference type="EMBL" id="FNBH01000002">
    <property type="protein sequence ID" value="SDF87780.1"/>
    <property type="molecule type" value="Genomic_DNA"/>
</dbReference>
<feature type="binding site" evidence="1">
    <location>
        <position position="138"/>
    </location>
    <ligand>
        <name>a divalent metal cation</name>
        <dbReference type="ChEBI" id="CHEBI:60240"/>
        <label>2</label>
    </ligand>
</feature>
<dbReference type="Proteomes" id="UP000199203">
    <property type="component" value="Unassembled WGS sequence"/>
</dbReference>
<dbReference type="Pfam" id="PF01026">
    <property type="entry name" value="TatD_DNase"/>
    <property type="match status" value="1"/>
</dbReference>
<dbReference type="Gene3D" id="3.20.20.140">
    <property type="entry name" value="Metal-dependent hydrolases"/>
    <property type="match status" value="1"/>
</dbReference>
<name>A0A1G7PQS0_9FLAO</name>
<proteinExistence type="predicted"/>
<keyword evidence="3" id="KW-1185">Reference proteome</keyword>
<dbReference type="GO" id="GO:0046872">
    <property type="term" value="F:metal ion binding"/>
    <property type="evidence" value="ECO:0007669"/>
    <property type="project" value="UniProtKB-KW"/>
</dbReference>
<keyword evidence="1" id="KW-0479">Metal-binding</keyword>
<dbReference type="STRING" id="454006.SAMN05421825_2352"/>
<sequence>MNACDPIFQKGINLLSLIMDFLDFHHHKPTQIGIYNLDLNEKIPTKRFSIGLHPKDITGNWKSDFEKIKEISLSENCLAIGECGLDGLISVDEKLQTDIFQSHITWAEEIKKPIIIHCVRRFSQILHFKKTKVPLIIHGFNKKENIAQELLQSGFYLSFGKAALDNLSLQKIIKDIPLQRMFLETDNADFEISSLYEKVSEIKSISLEDLKAQTWENLENVINYG</sequence>
<dbReference type="GO" id="GO:0016788">
    <property type="term" value="F:hydrolase activity, acting on ester bonds"/>
    <property type="evidence" value="ECO:0007669"/>
    <property type="project" value="InterPro"/>
</dbReference>
<evidence type="ECO:0000313" key="3">
    <source>
        <dbReference type="Proteomes" id="UP000199203"/>
    </source>
</evidence>
<dbReference type="AlphaFoldDB" id="A0A1G7PQS0"/>
<gene>
    <name evidence="2" type="ORF">SAMN05421825_2352</name>
</gene>
<reference evidence="3" key="1">
    <citation type="submission" date="2016-10" db="EMBL/GenBank/DDBJ databases">
        <authorList>
            <person name="Varghese N."/>
            <person name="Submissions S."/>
        </authorList>
    </citation>
    <scope>NUCLEOTIDE SEQUENCE [LARGE SCALE GENOMIC DNA]</scope>
    <source>
        <strain evidence="3">DSM 19684</strain>
    </source>
</reference>
<dbReference type="PANTHER" id="PTHR46124:SF2">
    <property type="entry name" value="D-AMINOACYL-TRNA DEACYLASE"/>
    <property type="match status" value="1"/>
</dbReference>
<organism evidence="2 3">
    <name type="scientific">Epilithonimonas hungarica</name>
    <dbReference type="NCBI Taxonomy" id="454006"/>
    <lineage>
        <taxon>Bacteria</taxon>
        <taxon>Pseudomonadati</taxon>
        <taxon>Bacteroidota</taxon>
        <taxon>Flavobacteriia</taxon>
        <taxon>Flavobacteriales</taxon>
        <taxon>Weeksellaceae</taxon>
        <taxon>Chryseobacterium group</taxon>
        <taxon>Epilithonimonas</taxon>
    </lineage>
</organism>
<accession>A0A1G7PQS0</accession>
<feature type="binding site" evidence="1">
    <location>
        <position position="117"/>
    </location>
    <ligand>
        <name>a divalent metal cation</name>
        <dbReference type="ChEBI" id="CHEBI:60240"/>
        <label>2</label>
    </ligand>
</feature>
<feature type="binding site" evidence="1">
    <location>
        <position position="186"/>
    </location>
    <ligand>
        <name>a divalent metal cation</name>
        <dbReference type="ChEBI" id="CHEBI:60240"/>
        <label>1</label>
    </ligand>
</feature>
<feature type="binding site" evidence="1">
    <location>
        <position position="82"/>
    </location>
    <ligand>
        <name>a divalent metal cation</name>
        <dbReference type="ChEBI" id="CHEBI:60240"/>
        <label>1</label>
    </ligand>
</feature>
<dbReference type="PIRSF" id="PIRSF005902">
    <property type="entry name" value="DNase_TatD"/>
    <property type="match status" value="1"/>
</dbReference>
<dbReference type="PANTHER" id="PTHR46124">
    <property type="entry name" value="D-AMINOACYL-TRNA DEACYLASE"/>
    <property type="match status" value="1"/>
</dbReference>
<dbReference type="SUPFAM" id="SSF51556">
    <property type="entry name" value="Metallo-dependent hydrolases"/>
    <property type="match status" value="1"/>
</dbReference>
<evidence type="ECO:0000256" key="1">
    <source>
        <dbReference type="PIRSR" id="PIRSR005902-1"/>
    </source>
</evidence>
<evidence type="ECO:0000313" key="2">
    <source>
        <dbReference type="EMBL" id="SDF87780.1"/>
    </source>
</evidence>
<dbReference type="InterPro" id="IPR001130">
    <property type="entry name" value="TatD-like"/>
</dbReference>
<protein>
    <submittedName>
        <fullName evidence="2">TatD DNase family protein</fullName>
    </submittedName>
</protein>